<evidence type="ECO:0000313" key="3">
    <source>
        <dbReference type="Proteomes" id="UP001066276"/>
    </source>
</evidence>
<accession>A0AAV7VW83</accession>
<proteinExistence type="predicted"/>
<dbReference type="Proteomes" id="UP001066276">
    <property type="component" value="Chromosome 1_2"/>
</dbReference>
<name>A0AAV7VW83_PLEWA</name>
<feature type="region of interest" description="Disordered" evidence="1">
    <location>
        <begin position="110"/>
        <end position="164"/>
    </location>
</feature>
<dbReference type="AlphaFoldDB" id="A0AAV7VW83"/>
<gene>
    <name evidence="2" type="ORF">NDU88_000973</name>
</gene>
<dbReference type="EMBL" id="JANPWB010000002">
    <property type="protein sequence ID" value="KAJ1205543.1"/>
    <property type="molecule type" value="Genomic_DNA"/>
</dbReference>
<feature type="region of interest" description="Disordered" evidence="1">
    <location>
        <begin position="32"/>
        <end position="61"/>
    </location>
</feature>
<protein>
    <submittedName>
        <fullName evidence="2">Uncharacterized protein</fullName>
    </submittedName>
</protein>
<evidence type="ECO:0000256" key="1">
    <source>
        <dbReference type="SAM" id="MobiDB-lite"/>
    </source>
</evidence>
<feature type="region of interest" description="Disordered" evidence="1">
    <location>
        <begin position="73"/>
        <end position="94"/>
    </location>
</feature>
<comment type="caution">
    <text evidence="2">The sequence shown here is derived from an EMBL/GenBank/DDBJ whole genome shotgun (WGS) entry which is preliminary data.</text>
</comment>
<organism evidence="2 3">
    <name type="scientific">Pleurodeles waltl</name>
    <name type="common">Iberian ribbed newt</name>
    <dbReference type="NCBI Taxonomy" id="8319"/>
    <lineage>
        <taxon>Eukaryota</taxon>
        <taxon>Metazoa</taxon>
        <taxon>Chordata</taxon>
        <taxon>Craniata</taxon>
        <taxon>Vertebrata</taxon>
        <taxon>Euteleostomi</taxon>
        <taxon>Amphibia</taxon>
        <taxon>Batrachia</taxon>
        <taxon>Caudata</taxon>
        <taxon>Salamandroidea</taxon>
        <taxon>Salamandridae</taxon>
        <taxon>Pleurodelinae</taxon>
        <taxon>Pleurodeles</taxon>
    </lineage>
</organism>
<reference evidence="2" key="1">
    <citation type="journal article" date="2022" name="bioRxiv">
        <title>Sequencing and chromosome-scale assembly of the giantPleurodeles waltlgenome.</title>
        <authorList>
            <person name="Brown T."/>
            <person name="Elewa A."/>
            <person name="Iarovenko S."/>
            <person name="Subramanian E."/>
            <person name="Araus A.J."/>
            <person name="Petzold A."/>
            <person name="Susuki M."/>
            <person name="Suzuki K.-i.T."/>
            <person name="Hayashi T."/>
            <person name="Toyoda A."/>
            <person name="Oliveira C."/>
            <person name="Osipova E."/>
            <person name="Leigh N.D."/>
            <person name="Simon A."/>
            <person name="Yun M.H."/>
        </authorList>
    </citation>
    <scope>NUCLEOTIDE SEQUENCE</scope>
    <source>
        <strain evidence="2">20211129_DDA</strain>
        <tissue evidence="2">Liver</tissue>
    </source>
</reference>
<evidence type="ECO:0000313" key="2">
    <source>
        <dbReference type="EMBL" id="KAJ1205543.1"/>
    </source>
</evidence>
<keyword evidence="3" id="KW-1185">Reference proteome</keyword>
<sequence length="164" mass="17528">MGLGISMVALFLSTRRGAWPRTRRWRTPEFLAPEGPARKRAKAHPLRADRGPCGGVEPTEATGRVWAPVATLESAGGRKRPFGELEGRRPGRVAEAATSRWAVIHRGVWADGPKQRGTLDESPSGYGGASWGPGAQVRTYPVGVRRGGAPGYGRPPENTGNGPR</sequence>